<gene>
    <name evidence="1" type="ORF">ON753_15245</name>
</gene>
<keyword evidence="2" id="KW-1185">Reference proteome</keyword>
<evidence type="ECO:0000313" key="2">
    <source>
        <dbReference type="Proteomes" id="UP001300261"/>
    </source>
</evidence>
<proteinExistence type="predicted"/>
<comment type="caution">
    <text evidence="1">The sequence shown here is derived from an EMBL/GenBank/DDBJ whole genome shotgun (WGS) entry which is preliminary data.</text>
</comment>
<dbReference type="RefSeq" id="WP_265963477.1">
    <property type="nucleotide sequence ID" value="NZ_JAPEVI010000003.1"/>
</dbReference>
<sequence>MNSRVTPMQLFRQERHPLVALTTLAFALQLCLVILATALSPEVAAASGLTSLCQSSDRTESLPGAHDPMTCQCGPVCSHGCSLPSCHAGNSPVQSLQVSLAGTANATAAQVAVRAHARQTAAIRAPPRSLI</sequence>
<evidence type="ECO:0000313" key="1">
    <source>
        <dbReference type="EMBL" id="MCX2723709.1"/>
    </source>
</evidence>
<reference evidence="1 2" key="1">
    <citation type="journal article" date="2016" name="Int. J. Syst. Evol. Microbiol.">
        <title>Labrenzia salina sp. nov., isolated from the rhizosphere of the halophyte Arthrocnemum macrostachyum.</title>
        <authorList>
            <person name="Camacho M."/>
            <person name="Redondo-Gomez S."/>
            <person name="Rodriguez-Llorente I."/>
            <person name="Rohde M."/>
            <person name="Sproer C."/>
            <person name="Schumann P."/>
            <person name="Klenk H.P."/>
            <person name="Montero-Calasanz M.D.C."/>
        </authorList>
    </citation>
    <scope>NUCLEOTIDE SEQUENCE [LARGE SCALE GENOMIC DNA]</scope>
    <source>
        <strain evidence="1 2">DSM 29163</strain>
    </source>
</reference>
<protein>
    <submittedName>
        <fullName evidence="1">Uncharacterized protein</fullName>
    </submittedName>
</protein>
<name>A0ABT3R3D1_9HYPH</name>
<dbReference type="Proteomes" id="UP001300261">
    <property type="component" value="Unassembled WGS sequence"/>
</dbReference>
<organism evidence="1 2">
    <name type="scientific">Roseibium salinum</name>
    <dbReference type="NCBI Taxonomy" id="1604349"/>
    <lineage>
        <taxon>Bacteria</taxon>
        <taxon>Pseudomonadati</taxon>
        <taxon>Pseudomonadota</taxon>
        <taxon>Alphaproteobacteria</taxon>
        <taxon>Hyphomicrobiales</taxon>
        <taxon>Stappiaceae</taxon>
        <taxon>Roseibium</taxon>
    </lineage>
</organism>
<dbReference type="EMBL" id="JAPEVI010000003">
    <property type="protein sequence ID" value="MCX2723709.1"/>
    <property type="molecule type" value="Genomic_DNA"/>
</dbReference>
<accession>A0ABT3R3D1</accession>